<comment type="caution">
    <text evidence="1">The sequence shown here is derived from an EMBL/GenBank/DDBJ whole genome shotgun (WGS) entry which is preliminary data.</text>
</comment>
<accession>A0ACB6YXF6</accession>
<proteinExistence type="predicted"/>
<gene>
    <name evidence="1" type="ORF">BDM02DRAFT_3194495</name>
</gene>
<dbReference type="EMBL" id="MU119145">
    <property type="protein sequence ID" value="KAF9641820.1"/>
    <property type="molecule type" value="Genomic_DNA"/>
</dbReference>
<dbReference type="Proteomes" id="UP000886501">
    <property type="component" value="Unassembled WGS sequence"/>
</dbReference>
<protein>
    <submittedName>
        <fullName evidence="1">Uncharacterized protein</fullName>
    </submittedName>
</protein>
<keyword evidence="2" id="KW-1185">Reference proteome</keyword>
<evidence type="ECO:0000313" key="2">
    <source>
        <dbReference type="Proteomes" id="UP000886501"/>
    </source>
</evidence>
<reference evidence="1" key="2">
    <citation type="journal article" date="2020" name="Nat. Commun.">
        <title>Large-scale genome sequencing of mycorrhizal fungi provides insights into the early evolution of symbiotic traits.</title>
        <authorList>
            <person name="Miyauchi S."/>
            <person name="Kiss E."/>
            <person name="Kuo A."/>
            <person name="Drula E."/>
            <person name="Kohler A."/>
            <person name="Sanchez-Garcia M."/>
            <person name="Morin E."/>
            <person name="Andreopoulos B."/>
            <person name="Barry K.W."/>
            <person name="Bonito G."/>
            <person name="Buee M."/>
            <person name="Carver A."/>
            <person name="Chen C."/>
            <person name="Cichocki N."/>
            <person name="Clum A."/>
            <person name="Culley D."/>
            <person name="Crous P.W."/>
            <person name="Fauchery L."/>
            <person name="Girlanda M."/>
            <person name="Hayes R.D."/>
            <person name="Keri Z."/>
            <person name="LaButti K."/>
            <person name="Lipzen A."/>
            <person name="Lombard V."/>
            <person name="Magnuson J."/>
            <person name="Maillard F."/>
            <person name="Murat C."/>
            <person name="Nolan M."/>
            <person name="Ohm R.A."/>
            <person name="Pangilinan J."/>
            <person name="Pereira M.F."/>
            <person name="Perotto S."/>
            <person name="Peter M."/>
            <person name="Pfister S."/>
            <person name="Riley R."/>
            <person name="Sitrit Y."/>
            <person name="Stielow J.B."/>
            <person name="Szollosi G."/>
            <person name="Zifcakova L."/>
            <person name="Stursova M."/>
            <person name="Spatafora J.W."/>
            <person name="Tedersoo L."/>
            <person name="Vaario L.M."/>
            <person name="Yamada A."/>
            <person name="Yan M."/>
            <person name="Wang P."/>
            <person name="Xu J."/>
            <person name="Bruns T."/>
            <person name="Baldrian P."/>
            <person name="Vilgalys R."/>
            <person name="Dunand C."/>
            <person name="Henrissat B."/>
            <person name="Grigoriev I.V."/>
            <person name="Hibbett D."/>
            <person name="Nagy L.G."/>
            <person name="Martin F.M."/>
        </authorList>
    </citation>
    <scope>NUCLEOTIDE SEQUENCE</scope>
    <source>
        <strain evidence="1">P2</strain>
    </source>
</reference>
<organism evidence="1 2">
    <name type="scientific">Thelephora ganbajun</name>
    <name type="common">Ganba fungus</name>
    <dbReference type="NCBI Taxonomy" id="370292"/>
    <lineage>
        <taxon>Eukaryota</taxon>
        <taxon>Fungi</taxon>
        <taxon>Dikarya</taxon>
        <taxon>Basidiomycota</taxon>
        <taxon>Agaricomycotina</taxon>
        <taxon>Agaricomycetes</taxon>
        <taxon>Thelephorales</taxon>
        <taxon>Thelephoraceae</taxon>
        <taxon>Thelephora</taxon>
    </lineage>
</organism>
<evidence type="ECO:0000313" key="1">
    <source>
        <dbReference type="EMBL" id="KAF9641820.1"/>
    </source>
</evidence>
<reference evidence="1" key="1">
    <citation type="submission" date="2019-10" db="EMBL/GenBank/DDBJ databases">
        <authorList>
            <consortium name="DOE Joint Genome Institute"/>
            <person name="Kuo A."/>
            <person name="Miyauchi S."/>
            <person name="Kiss E."/>
            <person name="Drula E."/>
            <person name="Kohler A."/>
            <person name="Sanchez-Garcia M."/>
            <person name="Andreopoulos B."/>
            <person name="Barry K.W."/>
            <person name="Bonito G."/>
            <person name="Buee M."/>
            <person name="Carver A."/>
            <person name="Chen C."/>
            <person name="Cichocki N."/>
            <person name="Clum A."/>
            <person name="Culley D."/>
            <person name="Crous P.W."/>
            <person name="Fauchery L."/>
            <person name="Girlanda M."/>
            <person name="Hayes R."/>
            <person name="Keri Z."/>
            <person name="Labutti K."/>
            <person name="Lipzen A."/>
            <person name="Lombard V."/>
            <person name="Magnuson J."/>
            <person name="Maillard F."/>
            <person name="Morin E."/>
            <person name="Murat C."/>
            <person name="Nolan M."/>
            <person name="Ohm R."/>
            <person name="Pangilinan J."/>
            <person name="Pereira M."/>
            <person name="Perotto S."/>
            <person name="Peter M."/>
            <person name="Riley R."/>
            <person name="Sitrit Y."/>
            <person name="Stielow B."/>
            <person name="Szollosi G."/>
            <person name="Zifcakova L."/>
            <person name="Stursova M."/>
            <person name="Spatafora J.W."/>
            <person name="Tedersoo L."/>
            <person name="Vaario L.-M."/>
            <person name="Yamada A."/>
            <person name="Yan M."/>
            <person name="Wang P."/>
            <person name="Xu J."/>
            <person name="Bruns T."/>
            <person name="Baldrian P."/>
            <person name="Vilgalys R."/>
            <person name="Henrissat B."/>
            <person name="Grigoriev I.V."/>
            <person name="Hibbett D."/>
            <person name="Nagy L.G."/>
            <person name="Martin F.M."/>
        </authorList>
    </citation>
    <scope>NUCLEOTIDE SEQUENCE</scope>
    <source>
        <strain evidence="1">P2</strain>
    </source>
</reference>
<name>A0ACB6YXF6_THEGA</name>
<sequence>MVKNHISSYILSFHIPTPESLEAFIIPDPFGILEPDEIYFHANKCIKPNPLLDPFPNLLVGPVLKSYKTAF</sequence>